<dbReference type="PANTHER" id="PTHR34351">
    <property type="entry name" value="SLR1927 PROTEIN-RELATED"/>
    <property type="match status" value="1"/>
</dbReference>
<feature type="transmembrane region" description="Helical" evidence="1">
    <location>
        <begin position="38"/>
        <end position="56"/>
    </location>
</feature>
<feature type="transmembrane region" description="Helical" evidence="1">
    <location>
        <begin position="62"/>
        <end position="80"/>
    </location>
</feature>
<dbReference type="EMBL" id="CP154858">
    <property type="protein sequence ID" value="XDT73305.1"/>
    <property type="molecule type" value="Genomic_DNA"/>
</dbReference>
<dbReference type="AlphaFoldDB" id="A0AB39UZA5"/>
<name>A0AB39UZA5_9GAMM</name>
<keyword evidence="1" id="KW-0472">Membrane</keyword>
<evidence type="ECO:0000313" key="2">
    <source>
        <dbReference type="EMBL" id="XDT73305.1"/>
    </source>
</evidence>
<dbReference type="KEGG" id="tcd:AAIA72_04865"/>
<dbReference type="PANTHER" id="PTHR34351:SF1">
    <property type="entry name" value="SLR1927 PROTEIN"/>
    <property type="match status" value="1"/>
</dbReference>
<keyword evidence="1" id="KW-1133">Transmembrane helix</keyword>
<protein>
    <submittedName>
        <fullName evidence="2">DUF58 domain-containing protein</fullName>
    </submittedName>
</protein>
<evidence type="ECO:0000256" key="1">
    <source>
        <dbReference type="SAM" id="Phobius"/>
    </source>
</evidence>
<accession>A0AB39UZA5</accession>
<organism evidence="2">
    <name type="scientific">Thermohahella caldifontis</name>
    <dbReference type="NCBI Taxonomy" id="3142973"/>
    <lineage>
        <taxon>Bacteria</taxon>
        <taxon>Pseudomonadati</taxon>
        <taxon>Pseudomonadota</taxon>
        <taxon>Gammaproteobacteria</taxon>
        <taxon>Oceanospirillales</taxon>
        <taxon>Hahellaceae</taxon>
        <taxon>Thermohahella</taxon>
    </lineage>
</organism>
<gene>
    <name evidence="2" type="ORF">AAIA72_04865</name>
</gene>
<reference evidence="2" key="1">
    <citation type="submission" date="2024-05" db="EMBL/GenBank/DDBJ databases">
        <title>Genome sequencing of novel strain.</title>
        <authorList>
            <person name="Ganbat D."/>
            <person name="Ganbat S."/>
            <person name="Lee S.-J."/>
        </authorList>
    </citation>
    <scope>NUCLEOTIDE SEQUENCE</scope>
    <source>
        <strain evidence="2">SMD15-11</strain>
    </source>
</reference>
<keyword evidence="1" id="KW-0812">Transmembrane</keyword>
<sequence length="321" mass="36028">MLKANVRERIGRWIDARSPEAPAFTLTQRTVYVLPTRWGMGFLMLVVLLFLSGVNYQNSMMLAMAFLSLAVFMTHIVWTYRNLSGLHVAFRQAESGHAGETGLVMLRVAAAGHPHVGVELGWPGVGWQKVHLAAGETRDVSLRCRLGRRGPFNPGRMLITTTAPFGLIRAWSWQRLRVPLWVWPKPVEGPFPGARNEMDDGTAQARRTAAGDELSDLRDWEPGEPVTRISWRHVAAHDQWLVKTLDTASQSEVWLDMQAIRGDTEYRLSVLAGWVETCSRASRRFGLILGRERLAPGQGEGHRRKALDALARWGFSDATRV</sequence>
<dbReference type="RefSeq" id="WP_369602299.1">
    <property type="nucleotide sequence ID" value="NZ_CP154858.1"/>
</dbReference>
<proteinExistence type="predicted"/>